<dbReference type="Proteomes" id="UP000269573">
    <property type="component" value="Unassembled WGS sequence"/>
</dbReference>
<proteinExistence type="predicted"/>
<dbReference type="InterPro" id="IPR050469">
    <property type="entry name" value="Diguanylate_Cyclase"/>
</dbReference>
<sequence length="213" mass="24830">MKYTGRITVTLFVLIVILFIRMMVQYYLGQPPHFIPIPAFVALAFAWFLGSKYDKSVYFAHRDALTNVFNRRYFDRQADKQLRFSRKKGAKLCIFVIDVNDFKQINDQYGHAKGDEVLQLISRVLALHTGKRDILARSGGDEFLLLSPRIDRHEAENRIEFFHNKCAELSKRLRIPVSISIGYSIYPDDAWNVGDLIFSADTRMYRKKKKKAN</sequence>
<dbReference type="Gene3D" id="3.30.70.270">
    <property type="match status" value="1"/>
</dbReference>
<gene>
    <name evidence="3" type="ORF">EDM59_13460</name>
</gene>
<protein>
    <submittedName>
        <fullName evidence="3">GGDEF domain-containing protein</fullName>
    </submittedName>
</protein>
<reference evidence="3 4" key="1">
    <citation type="submission" date="2018-10" db="EMBL/GenBank/DDBJ databases">
        <title>Phylogenomics of Brevibacillus.</title>
        <authorList>
            <person name="Dunlap C."/>
        </authorList>
    </citation>
    <scope>NUCLEOTIDE SEQUENCE [LARGE SCALE GENOMIC DNA]</scope>
    <source>
        <strain evidence="3 4">JCM 15774</strain>
    </source>
</reference>
<evidence type="ECO:0000256" key="1">
    <source>
        <dbReference type="SAM" id="Phobius"/>
    </source>
</evidence>
<dbReference type="InterPro" id="IPR000160">
    <property type="entry name" value="GGDEF_dom"/>
</dbReference>
<comment type="caution">
    <text evidence="3">The sequence shown here is derived from an EMBL/GenBank/DDBJ whole genome shotgun (WGS) entry which is preliminary data.</text>
</comment>
<dbReference type="NCBIfam" id="TIGR00254">
    <property type="entry name" value="GGDEF"/>
    <property type="match status" value="1"/>
</dbReference>
<feature type="transmembrane region" description="Helical" evidence="1">
    <location>
        <begin position="7"/>
        <end position="28"/>
    </location>
</feature>
<evidence type="ECO:0000313" key="4">
    <source>
        <dbReference type="Proteomes" id="UP000269573"/>
    </source>
</evidence>
<dbReference type="GO" id="GO:0052621">
    <property type="term" value="F:diguanylate cyclase activity"/>
    <property type="evidence" value="ECO:0007669"/>
    <property type="project" value="TreeGrafter"/>
</dbReference>
<evidence type="ECO:0000259" key="2">
    <source>
        <dbReference type="PROSITE" id="PS50887"/>
    </source>
</evidence>
<dbReference type="CDD" id="cd01949">
    <property type="entry name" value="GGDEF"/>
    <property type="match status" value="1"/>
</dbReference>
<dbReference type="SMART" id="SM00267">
    <property type="entry name" value="GGDEF"/>
    <property type="match status" value="1"/>
</dbReference>
<evidence type="ECO:0000313" key="3">
    <source>
        <dbReference type="EMBL" id="RNB84806.1"/>
    </source>
</evidence>
<name>A0A3M8D9U7_9BACL</name>
<dbReference type="PANTHER" id="PTHR45138">
    <property type="entry name" value="REGULATORY COMPONENTS OF SENSORY TRANSDUCTION SYSTEM"/>
    <property type="match status" value="1"/>
</dbReference>
<keyword evidence="1" id="KW-0812">Transmembrane</keyword>
<feature type="transmembrane region" description="Helical" evidence="1">
    <location>
        <begin position="34"/>
        <end position="50"/>
    </location>
</feature>
<dbReference type="PANTHER" id="PTHR45138:SF9">
    <property type="entry name" value="DIGUANYLATE CYCLASE DGCM-RELATED"/>
    <property type="match status" value="1"/>
</dbReference>
<dbReference type="InterPro" id="IPR043128">
    <property type="entry name" value="Rev_trsase/Diguanyl_cyclase"/>
</dbReference>
<organism evidence="3 4">
    <name type="scientific">Brevibacillus nitrificans</name>
    <dbReference type="NCBI Taxonomy" id="651560"/>
    <lineage>
        <taxon>Bacteria</taxon>
        <taxon>Bacillati</taxon>
        <taxon>Bacillota</taxon>
        <taxon>Bacilli</taxon>
        <taxon>Bacillales</taxon>
        <taxon>Paenibacillaceae</taxon>
        <taxon>Brevibacillus</taxon>
    </lineage>
</organism>
<dbReference type="RefSeq" id="WP_122924076.1">
    <property type="nucleotide sequence ID" value="NZ_RHHU01000009.1"/>
</dbReference>
<keyword evidence="1" id="KW-1133">Transmembrane helix</keyword>
<dbReference type="SUPFAM" id="SSF55073">
    <property type="entry name" value="Nucleotide cyclase"/>
    <property type="match status" value="1"/>
</dbReference>
<feature type="domain" description="GGDEF" evidence="2">
    <location>
        <begin position="90"/>
        <end position="213"/>
    </location>
</feature>
<keyword evidence="4" id="KW-1185">Reference proteome</keyword>
<dbReference type="AlphaFoldDB" id="A0A3M8D9U7"/>
<keyword evidence="1" id="KW-0472">Membrane</keyword>
<dbReference type="Pfam" id="PF00990">
    <property type="entry name" value="GGDEF"/>
    <property type="match status" value="1"/>
</dbReference>
<dbReference type="InterPro" id="IPR029787">
    <property type="entry name" value="Nucleotide_cyclase"/>
</dbReference>
<accession>A0A3M8D9U7</accession>
<dbReference type="PROSITE" id="PS50887">
    <property type="entry name" value="GGDEF"/>
    <property type="match status" value="1"/>
</dbReference>
<dbReference type="EMBL" id="RHHU01000009">
    <property type="protein sequence ID" value="RNB84806.1"/>
    <property type="molecule type" value="Genomic_DNA"/>
</dbReference>